<proteinExistence type="predicted"/>
<protein>
    <submittedName>
        <fullName evidence="2">Uncharacterized protein LOC142179910</fullName>
    </submittedName>
</protein>
<reference evidence="2" key="2">
    <citation type="submission" date="2025-08" db="UniProtKB">
        <authorList>
            <consortium name="RefSeq"/>
        </authorList>
    </citation>
    <scope>IDENTIFICATION</scope>
    <source>
        <tissue evidence="2">Leaf</tissue>
    </source>
</reference>
<accession>A0AC58UBN3</accession>
<evidence type="ECO:0000313" key="2">
    <source>
        <dbReference type="RefSeq" id="XP_075106903.1"/>
    </source>
</evidence>
<name>A0AC58UBN3_TOBAC</name>
<sequence length="200" mass="22904">MAATTDNTLPENLSYNHTLFLHSTDNSGVILISLQLTGSENYSIWSRAIRIAILGRNKMKFIEGTYKNESYGLNLTNLWERCNAIILSWIMNCVSKDLLSEIMYSSDACAVCRYLKERFDKVNGSRIFQLHKAIGTVNQVTSSIANYYSKLRELWAEFDSLAPVPGCDCPKSKDYVIFMRRQKLLPFLMGLNETYEQARE</sequence>
<dbReference type="Proteomes" id="UP000790787">
    <property type="component" value="Chromosome 4"/>
</dbReference>
<evidence type="ECO:0000313" key="1">
    <source>
        <dbReference type="Proteomes" id="UP000790787"/>
    </source>
</evidence>
<dbReference type="RefSeq" id="XP_075106903.1">
    <property type="nucleotide sequence ID" value="XM_075250802.1"/>
</dbReference>
<keyword evidence="1" id="KW-1185">Reference proteome</keyword>
<gene>
    <name evidence="2" type="primary">LOC142179910</name>
</gene>
<reference evidence="1" key="1">
    <citation type="journal article" date="2014" name="Nat. Commun.">
        <title>The tobacco genome sequence and its comparison with those of tomato and potato.</title>
        <authorList>
            <person name="Sierro N."/>
            <person name="Battey J.N."/>
            <person name="Ouadi S."/>
            <person name="Bakaher N."/>
            <person name="Bovet L."/>
            <person name="Willig A."/>
            <person name="Goepfert S."/>
            <person name="Peitsch M.C."/>
            <person name="Ivanov N.V."/>
        </authorList>
    </citation>
    <scope>NUCLEOTIDE SEQUENCE [LARGE SCALE GENOMIC DNA]</scope>
</reference>
<organism evidence="1 2">
    <name type="scientific">Nicotiana tabacum</name>
    <name type="common">Common tobacco</name>
    <dbReference type="NCBI Taxonomy" id="4097"/>
    <lineage>
        <taxon>Eukaryota</taxon>
        <taxon>Viridiplantae</taxon>
        <taxon>Streptophyta</taxon>
        <taxon>Embryophyta</taxon>
        <taxon>Tracheophyta</taxon>
        <taxon>Spermatophyta</taxon>
        <taxon>Magnoliopsida</taxon>
        <taxon>eudicotyledons</taxon>
        <taxon>Gunneridae</taxon>
        <taxon>Pentapetalae</taxon>
        <taxon>asterids</taxon>
        <taxon>lamiids</taxon>
        <taxon>Solanales</taxon>
        <taxon>Solanaceae</taxon>
        <taxon>Nicotianoideae</taxon>
        <taxon>Nicotianeae</taxon>
        <taxon>Nicotiana</taxon>
    </lineage>
</organism>